<dbReference type="InterPro" id="IPR007074">
    <property type="entry name" value="LicD/FKTN/FKRP_NTP_transf"/>
</dbReference>
<dbReference type="InterPro" id="IPR008979">
    <property type="entry name" value="Galactose-bd-like_sf"/>
</dbReference>
<dbReference type="AlphaFoldDB" id="A0A6N8F7I8"/>
<dbReference type="OrthoDB" id="9786100at2"/>
<dbReference type="GO" id="GO:0009100">
    <property type="term" value="P:glycoprotein metabolic process"/>
    <property type="evidence" value="ECO:0007669"/>
    <property type="project" value="UniProtKB-ARBA"/>
</dbReference>
<dbReference type="RefSeq" id="WP_155694034.1">
    <property type="nucleotide sequence ID" value="NZ_WOCD01000001.1"/>
</dbReference>
<dbReference type="Proteomes" id="UP000439994">
    <property type="component" value="Unassembled WGS sequence"/>
</dbReference>
<dbReference type="EMBL" id="WOCD01000001">
    <property type="protein sequence ID" value="MUH71369.1"/>
    <property type="molecule type" value="Genomic_DNA"/>
</dbReference>
<gene>
    <name evidence="3" type="ORF">GNP35_01960</name>
</gene>
<dbReference type="Pfam" id="PF04991">
    <property type="entry name" value="LicD"/>
    <property type="match status" value="1"/>
</dbReference>
<proteinExistence type="predicted"/>
<dbReference type="PANTHER" id="PTHR43404">
    <property type="entry name" value="LIPOPOLYSACCHARIDE CHOLINEPHOSPHOTRANSFERASE LICD"/>
    <property type="match status" value="1"/>
</dbReference>
<feature type="domain" description="LicD/FKTN/FKRP nucleotidyltransferase" evidence="2">
    <location>
        <begin position="281"/>
        <end position="313"/>
    </location>
</feature>
<dbReference type="Gene3D" id="2.60.120.260">
    <property type="entry name" value="Galactose-binding domain-like"/>
    <property type="match status" value="1"/>
</dbReference>
<dbReference type="PANTHER" id="PTHR43404:SF1">
    <property type="entry name" value="MNN4P"/>
    <property type="match status" value="1"/>
</dbReference>
<dbReference type="SUPFAM" id="SSF49785">
    <property type="entry name" value="Galactose-binding domain-like"/>
    <property type="match status" value="1"/>
</dbReference>
<reference evidence="3 4" key="1">
    <citation type="submission" date="2019-11" db="EMBL/GenBank/DDBJ databases">
        <title>P. haliotis isolates from Z. marina roots.</title>
        <authorList>
            <person name="Cohen M."/>
            <person name="Jospin G."/>
            <person name="Eisen J.A."/>
            <person name="Coil D.A."/>
        </authorList>
    </citation>
    <scope>NUCLEOTIDE SEQUENCE [LARGE SCALE GENOMIC DNA]</scope>
    <source>
        <strain evidence="3 4">UCD-MCMsp1aY</strain>
    </source>
</reference>
<feature type="domain" description="F5/8 type C" evidence="1">
    <location>
        <begin position="107"/>
        <end position="189"/>
    </location>
</feature>
<sequence length="441" mass="49402">MLRRIIRKFATKKVAEPKDSFDEKAFIDELPLAIAKVKQHIEHNPITNIGGKANNDPLTVNTNRKGRFVRLSLQTQKSFHLDTIEIYNKDGRNIAKNKKTIISSCYNDETKYNGEGALTGKKNGGANFHTKRDNAPWLIIDLTTIRKLDKVVIYNRGGECASRAFSLMIEVSTDLKKWHTIFDNWQAIKTYNKGDINPTEKALLYGAILEGAPANKLLKELKGGQHMNAATKLHGAINELVAPRGVALGPHGFMKTFALSSDARINNILKSLSKVLMLLTNEFGVKAFISSGTLLGVVRDGKLIPHDDDVDICYISQFSTEAEILKEREDMVQFLVSKGYHLKPSGIAHYWCTTPEGVNLDIFSGFIENERACMNPLARGGVGKDDVLPLQTKQVNGYDLLLPANPESLLQLNYGDSWKVPDPLWTFNWSKSKAEYKFLYF</sequence>
<dbReference type="InterPro" id="IPR052942">
    <property type="entry name" value="LPS_cholinephosphotransferase"/>
</dbReference>
<name>A0A6N8F7I8_9GAMM</name>
<dbReference type="InterPro" id="IPR000421">
    <property type="entry name" value="FA58C"/>
</dbReference>
<accession>A0A6N8F7I8</accession>
<protein>
    <submittedName>
        <fullName evidence="3">Uncharacterized protein</fullName>
    </submittedName>
</protein>
<keyword evidence="4" id="KW-1185">Reference proteome</keyword>
<dbReference type="Pfam" id="PF00754">
    <property type="entry name" value="F5_F8_type_C"/>
    <property type="match status" value="1"/>
</dbReference>
<evidence type="ECO:0000313" key="4">
    <source>
        <dbReference type="Proteomes" id="UP000439994"/>
    </source>
</evidence>
<evidence type="ECO:0000259" key="2">
    <source>
        <dbReference type="Pfam" id="PF04991"/>
    </source>
</evidence>
<comment type="caution">
    <text evidence="3">The sequence shown here is derived from an EMBL/GenBank/DDBJ whole genome shotgun (WGS) entry which is preliminary data.</text>
</comment>
<evidence type="ECO:0000313" key="3">
    <source>
        <dbReference type="EMBL" id="MUH71369.1"/>
    </source>
</evidence>
<organism evidence="3 4">
    <name type="scientific">Psychrosphaera haliotis</name>
    <dbReference type="NCBI Taxonomy" id="555083"/>
    <lineage>
        <taxon>Bacteria</taxon>
        <taxon>Pseudomonadati</taxon>
        <taxon>Pseudomonadota</taxon>
        <taxon>Gammaproteobacteria</taxon>
        <taxon>Alteromonadales</taxon>
        <taxon>Pseudoalteromonadaceae</taxon>
        <taxon>Psychrosphaera</taxon>
    </lineage>
</organism>
<evidence type="ECO:0000259" key="1">
    <source>
        <dbReference type="Pfam" id="PF00754"/>
    </source>
</evidence>